<evidence type="ECO:0000313" key="5">
    <source>
        <dbReference type="Proteomes" id="UP000177740"/>
    </source>
</evidence>
<dbReference type="Gene3D" id="3.40.640.10">
    <property type="entry name" value="Type I PLP-dependent aspartate aminotransferase-like (Major domain)"/>
    <property type="match status" value="1"/>
</dbReference>
<dbReference type="GO" id="GO:0030170">
    <property type="term" value="F:pyridoxal phosphate binding"/>
    <property type="evidence" value="ECO:0007669"/>
    <property type="project" value="TreeGrafter"/>
</dbReference>
<dbReference type="SUPFAM" id="SSF53383">
    <property type="entry name" value="PLP-dependent transferases"/>
    <property type="match status" value="1"/>
</dbReference>
<comment type="similarity">
    <text evidence="3">Belongs to the DegT/DnrJ/EryC1 family.</text>
</comment>
<dbReference type="AlphaFoldDB" id="A0A1G2EMV3"/>
<name>A0A1G2EMV3_9BACT</name>
<evidence type="ECO:0000256" key="2">
    <source>
        <dbReference type="PIRSR" id="PIRSR000390-2"/>
    </source>
</evidence>
<dbReference type="GO" id="GO:0000271">
    <property type="term" value="P:polysaccharide biosynthetic process"/>
    <property type="evidence" value="ECO:0007669"/>
    <property type="project" value="TreeGrafter"/>
</dbReference>
<dbReference type="InterPro" id="IPR015424">
    <property type="entry name" value="PyrdxlP-dep_Trfase"/>
</dbReference>
<proteinExistence type="inferred from homology"/>
<dbReference type="GO" id="GO:0008483">
    <property type="term" value="F:transaminase activity"/>
    <property type="evidence" value="ECO:0007669"/>
    <property type="project" value="TreeGrafter"/>
</dbReference>
<dbReference type="PANTHER" id="PTHR30244:SF39">
    <property type="entry name" value="BLR3650 PROTEIN"/>
    <property type="match status" value="1"/>
</dbReference>
<dbReference type="EMBL" id="MHMM01000010">
    <property type="protein sequence ID" value="OGZ27125.1"/>
    <property type="molecule type" value="Genomic_DNA"/>
</dbReference>
<dbReference type="InterPro" id="IPR015422">
    <property type="entry name" value="PyrdxlP-dep_Trfase_small"/>
</dbReference>
<evidence type="ECO:0000256" key="1">
    <source>
        <dbReference type="PIRSR" id="PIRSR000390-1"/>
    </source>
</evidence>
<protein>
    <submittedName>
        <fullName evidence="4">Polysaccharide biosynthesis protein</fullName>
    </submittedName>
</protein>
<dbReference type="STRING" id="1801677.A2365_00445"/>
<reference evidence="4 5" key="1">
    <citation type="journal article" date="2016" name="Nat. Commun.">
        <title>Thousands of microbial genomes shed light on interconnected biogeochemical processes in an aquifer system.</title>
        <authorList>
            <person name="Anantharaman K."/>
            <person name="Brown C.T."/>
            <person name="Hug L.A."/>
            <person name="Sharon I."/>
            <person name="Castelle C.J."/>
            <person name="Probst A.J."/>
            <person name="Thomas B.C."/>
            <person name="Singh A."/>
            <person name="Wilkins M.J."/>
            <person name="Karaoz U."/>
            <person name="Brodie E.L."/>
            <person name="Williams K.H."/>
            <person name="Hubbard S.S."/>
            <person name="Banfield J.F."/>
        </authorList>
    </citation>
    <scope>NUCLEOTIDE SEQUENCE [LARGE SCALE GENOMIC DNA]</scope>
</reference>
<sequence length="358" mass="40231">MHIPLSRPDITEEEIKEVLEALKSPFLSMGPKTDEFERMISEYAGRKYAVAVNSGTSALHLIIKSLGIGKGDEVITTPFSFVASANCILYEGAVPVFCDIDRESFNIDVSKIEEKITSKTKAILAVDIFGNPADWIALKKIAEKHNLILIEDSAESLGSEFEGSKCGSFGKASVFAFFPNKQITTGEGGVILTDDIDMAETCYSLRNQGRRFKNGKWLEHVILGYNYRMTEMSAALGIAQIRRIGEILKKRNKVANLYNSKLKGICKLFNNKGSWFVYVVELPERNKVMSFLLKEGISCSNYFYPIHLQPFYKRMFGYKEGDFPIAEEVSSKTLALPFYNDLQEGEINFIVEKLKKIA</sequence>
<keyword evidence="2 3" id="KW-0663">Pyridoxal phosphate</keyword>
<evidence type="ECO:0000313" key="4">
    <source>
        <dbReference type="EMBL" id="OGZ27125.1"/>
    </source>
</evidence>
<evidence type="ECO:0000256" key="3">
    <source>
        <dbReference type="RuleBase" id="RU004508"/>
    </source>
</evidence>
<dbReference type="Proteomes" id="UP000177740">
    <property type="component" value="Unassembled WGS sequence"/>
</dbReference>
<accession>A0A1G2EMV3</accession>
<dbReference type="Gene3D" id="3.90.1150.10">
    <property type="entry name" value="Aspartate Aminotransferase, domain 1"/>
    <property type="match status" value="1"/>
</dbReference>
<comment type="caution">
    <text evidence="4">The sequence shown here is derived from an EMBL/GenBank/DDBJ whole genome shotgun (WGS) entry which is preliminary data.</text>
</comment>
<dbReference type="PIRSF" id="PIRSF000390">
    <property type="entry name" value="PLP_StrS"/>
    <property type="match status" value="1"/>
</dbReference>
<gene>
    <name evidence="4" type="ORF">A2365_00445</name>
</gene>
<dbReference type="InterPro" id="IPR015421">
    <property type="entry name" value="PyrdxlP-dep_Trfase_major"/>
</dbReference>
<dbReference type="PANTHER" id="PTHR30244">
    <property type="entry name" value="TRANSAMINASE"/>
    <property type="match status" value="1"/>
</dbReference>
<feature type="modified residue" description="N6-(pyridoxal phosphate)lysine" evidence="2">
    <location>
        <position position="181"/>
    </location>
</feature>
<feature type="active site" description="Proton acceptor" evidence="1">
    <location>
        <position position="181"/>
    </location>
</feature>
<dbReference type="Pfam" id="PF01041">
    <property type="entry name" value="DegT_DnrJ_EryC1"/>
    <property type="match status" value="1"/>
</dbReference>
<dbReference type="CDD" id="cd00616">
    <property type="entry name" value="AHBA_syn"/>
    <property type="match status" value="1"/>
</dbReference>
<organism evidence="4 5">
    <name type="scientific">Candidatus Nealsonbacteria bacterium RIFOXYB1_FULL_40_15</name>
    <dbReference type="NCBI Taxonomy" id="1801677"/>
    <lineage>
        <taxon>Bacteria</taxon>
        <taxon>Candidatus Nealsoniibacteriota</taxon>
    </lineage>
</organism>
<dbReference type="InterPro" id="IPR000653">
    <property type="entry name" value="DegT/StrS_aminotransferase"/>
</dbReference>